<dbReference type="Gene3D" id="2.40.100.10">
    <property type="entry name" value="Cyclophilin-like"/>
    <property type="match status" value="1"/>
</dbReference>
<organism evidence="5 6">
    <name type="scientific">Nocardioides jishulii</name>
    <dbReference type="NCBI Taxonomy" id="2575440"/>
    <lineage>
        <taxon>Bacteria</taxon>
        <taxon>Bacillati</taxon>
        <taxon>Actinomycetota</taxon>
        <taxon>Actinomycetes</taxon>
        <taxon>Propionibacteriales</taxon>
        <taxon>Nocardioidaceae</taxon>
        <taxon>Nocardioides</taxon>
    </lineage>
</organism>
<dbReference type="InterPro" id="IPR029000">
    <property type="entry name" value="Cyclophilin-like_dom_sf"/>
</dbReference>
<reference evidence="5 6" key="1">
    <citation type="submission" date="2019-04" db="EMBL/GenBank/DDBJ databases">
        <authorList>
            <person name="Dong K."/>
        </authorList>
    </citation>
    <scope>NUCLEOTIDE SEQUENCE [LARGE SCALE GENOMIC DNA]</scope>
    <source>
        <strain evidence="6">dk3543</strain>
    </source>
</reference>
<dbReference type="PANTHER" id="PTHR43309">
    <property type="entry name" value="5-OXOPROLINASE SUBUNIT C"/>
    <property type="match status" value="1"/>
</dbReference>
<dbReference type="SUPFAM" id="SSF50891">
    <property type="entry name" value="Cyclophilin-like"/>
    <property type="match status" value="1"/>
</dbReference>
<gene>
    <name evidence="5" type="ORF">FC770_13250</name>
</gene>
<dbReference type="AlphaFoldDB" id="A0A4U2YMT5"/>
<feature type="domain" description="Carboxyltransferase" evidence="4">
    <location>
        <begin position="47"/>
        <end position="300"/>
    </location>
</feature>
<dbReference type="EMBL" id="SZPY01000003">
    <property type="protein sequence ID" value="TKI61902.1"/>
    <property type="molecule type" value="Genomic_DNA"/>
</dbReference>
<dbReference type="SMART" id="SM00797">
    <property type="entry name" value="AHS2"/>
    <property type="match status" value="1"/>
</dbReference>
<evidence type="ECO:0000256" key="2">
    <source>
        <dbReference type="ARBA" id="ARBA00022801"/>
    </source>
</evidence>
<dbReference type="Pfam" id="PF02626">
    <property type="entry name" value="CT_A_B"/>
    <property type="match status" value="1"/>
</dbReference>
<dbReference type="GO" id="GO:0016787">
    <property type="term" value="F:hydrolase activity"/>
    <property type="evidence" value="ECO:0007669"/>
    <property type="project" value="UniProtKB-KW"/>
</dbReference>
<accession>A0A4U2YMT5</accession>
<dbReference type="Proteomes" id="UP000307808">
    <property type="component" value="Unassembled WGS sequence"/>
</dbReference>
<keyword evidence="2" id="KW-0378">Hydrolase</keyword>
<evidence type="ECO:0000256" key="1">
    <source>
        <dbReference type="ARBA" id="ARBA00022741"/>
    </source>
</evidence>
<keyword evidence="6" id="KW-1185">Reference proteome</keyword>
<dbReference type="PANTHER" id="PTHR43309:SF3">
    <property type="entry name" value="5-OXOPROLINASE SUBUNIT C"/>
    <property type="match status" value="1"/>
</dbReference>
<protein>
    <submittedName>
        <fullName evidence="5">Biotin-dependent carboxyltransferase family protein</fullName>
    </submittedName>
</protein>
<dbReference type="GO" id="GO:0016740">
    <property type="term" value="F:transferase activity"/>
    <property type="evidence" value="ECO:0007669"/>
    <property type="project" value="UniProtKB-KW"/>
</dbReference>
<keyword evidence="1" id="KW-0547">Nucleotide-binding</keyword>
<name>A0A4U2YMT5_9ACTN</name>
<dbReference type="GO" id="GO:0005524">
    <property type="term" value="F:ATP binding"/>
    <property type="evidence" value="ECO:0007669"/>
    <property type="project" value="UniProtKB-KW"/>
</dbReference>
<evidence type="ECO:0000313" key="5">
    <source>
        <dbReference type="EMBL" id="TKI61902.1"/>
    </source>
</evidence>
<sequence length="300" mass="29911">MGPRAGGGPGPPGAGCAGAVRGRVSVHVVEPGPLTTVQDAGRPGWAHLGVPRAGFLDAGAATLANRLVGNPEGAALLETTAGGLRFVLGAARTLAVTGARCPVTAAGRSLPFAEAVTLAAGTEVVIGTPTHGLRTYVALAGAIDVAPVLGSRSTDTLAGVGPPVVRAGQVLPLGVPGRVPAAGVVVRPPAEAVLRLHPGPQADWLTRPDDLDGAVVRVGAASNRVGLRLEGVRVGRRPGELPSEGMVLGAVQAPEGGELVVFLNDHPPTGGYPVVAVVARADLAWCAQARPGDEVVLELL</sequence>
<dbReference type="OrthoDB" id="9768696at2"/>
<dbReference type="InterPro" id="IPR003778">
    <property type="entry name" value="CT_A_B"/>
</dbReference>
<keyword evidence="3" id="KW-0067">ATP-binding</keyword>
<evidence type="ECO:0000259" key="4">
    <source>
        <dbReference type="SMART" id="SM00797"/>
    </source>
</evidence>
<comment type="caution">
    <text evidence="5">The sequence shown here is derived from an EMBL/GenBank/DDBJ whole genome shotgun (WGS) entry which is preliminary data.</text>
</comment>
<dbReference type="InterPro" id="IPR052708">
    <property type="entry name" value="PxpC"/>
</dbReference>
<evidence type="ECO:0000313" key="6">
    <source>
        <dbReference type="Proteomes" id="UP000307808"/>
    </source>
</evidence>
<keyword evidence="5" id="KW-0808">Transferase</keyword>
<proteinExistence type="predicted"/>
<evidence type="ECO:0000256" key="3">
    <source>
        <dbReference type="ARBA" id="ARBA00022840"/>
    </source>
</evidence>